<reference evidence="5 6" key="1">
    <citation type="journal article" date="2016" name="Nat. Commun.">
        <title>Thousands of microbial genomes shed light on interconnected biogeochemical processes in an aquifer system.</title>
        <authorList>
            <person name="Anantharaman K."/>
            <person name="Brown C.T."/>
            <person name="Hug L.A."/>
            <person name="Sharon I."/>
            <person name="Castelle C.J."/>
            <person name="Probst A.J."/>
            <person name="Thomas B.C."/>
            <person name="Singh A."/>
            <person name="Wilkins M.J."/>
            <person name="Karaoz U."/>
            <person name="Brodie E.L."/>
            <person name="Williams K.H."/>
            <person name="Hubbard S.S."/>
            <person name="Banfield J.F."/>
        </authorList>
    </citation>
    <scope>NUCLEOTIDE SEQUENCE [LARGE SCALE GENOMIC DNA]</scope>
</reference>
<dbReference type="InterPro" id="IPR002130">
    <property type="entry name" value="Cyclophilin-type_PPIase_dom"/>
</dbReference>
<dbReference type="PANTHER" id="PTHR45625:SF4">
    <property type="entry name" value="PEPTIDYLPROLYL ISOMERASE DOMAIN AND WD REPEAT-CONTAINING PROTEIN 1"/>
    <property type="match status" value="1"/>
</dbReference>
<dbReference type="SUPFAM" id="SSF50891">
    <property type="entry name" value="Cyclophilin-like"/>
    <property type="match status" value="1"/>
</dbReference>
<comment type="function">
    <text evidence="3">PPIases accelerate the folding of proteins. It catalyzes the cis-trans isomerization of proline imidic peptide bonds in oligopeptides.</text>
</comment>
<evidence type="ECO:0000256" key="2">
    <source>
        <dbReference type="ARBA" id="ARBA00023235"/>
    </source>
</evidence>
<comment type="caution">
    <text evidence="5">The sequence shown here is derived from an EMBL/GenBank/DDBJ whole genome shotgun (WGS) entry which is preliminary data.</text>
</comment>
<evidence type="ECO:0000256" key="1">
    <source>
        <dbReference type="ARBA" id="ARBA00023110"/>
    </source>
</evidence>
<proteinExistence type="inferred from homology"/>
<dbReference type="Proteomes" id="UP000176593">
    <property type="component" value="Unassembled WGS sequence"/>
</dbReference>
<comment type="similarity">
    <text evidence="3">Belongs to the cyclophilin-type PPIase family.</text>
</comment>
<organism evidence="5 6">
    <name type="scientific">Candidatus Uhrbacteria bacterium RIFCSPLOWO2_02_FULL_48_18</name>
    <dbReference type="NCBI Taxonomy" id="1802408"/>
    <lineage>
        <taxon>Bacteria</taxon>
        <taxon>Candidatus Uhriibacteriota</taxon>
    </lineage>
</organism>
<dbReference type="InterPro" id="IPR044666">
    <property type="entry name" value="Cyclophilin_A-like"/>
</dbReference>
<dbReference type="PROSITE" id="PS50072">
    <property type="entry name" value="CSA_PPIASE_2"/>
    <property type="match status" value="1"/>
</dbReference>
<protein>
    <recommendedName>
        <fullName evidence="3">Peptidyl-prolyl cis-trans isomerase</fullName>
        <shortName evidence="3">PPIase</shortName>
        <ecNumber evidence="3">5.2.1.8</ecNumber>
    </recommendedName>
</protein>
<comment type="catalytic activity">
    <reaction evidence="3">
        <text>[protein]-peptidylproline (omega=180) = [protein]-peptidylproline (omega=0)</text>
        <dbReference type="Rhea" id="RHEA:16237"/>
        <dbReference type="Rhea" id="RHEA-COMP:10747"/>
        <dbReference type="Rhea" id="RHEA-COMP:10748"/>
        <dbReference type="ChEBI" id="CHEBI:83833"/>
        <dbReference type="ChEBI" id="CHEBI:83834"/>
        <dbReference type="EC" id="5.2.1.8"/>
    </reaction>
</comment>
<keyword evidence="1 3" id="KW-0697">Rotamase</keyword>
<dbReference type="CDD" id="cd00317">
    <property type="entry name" value="cyclophilin"/>
    <property type="match status" value="1"/>
</dbReference>
<dbReference type="Pfam" id="PF00160">
    <property type="entry name" value="Pro_isomerase"/>
    <property type="match status" value="1"/>
</dbReference>
<accession>A0A1F7V9M6</accession>
<dbReference type="EC" id="5.2.1.8" evidence="3"/>
<gene>
    <name evidence="5" type="ORF">A3I41_03335</name>
</gene>
<evidence type="ECO:0000256" key="3">
    <source>
        <dbReference type="RuleBase" id="RU363019"/>
    </source>
</evidence>
<dbReference type="InterPro" id="IPR029000">
    <property type="entry name" value="Cyclophilin-like_dom_sf"/>
</dbReference>
<sequence length="157" mass="17191">MTWTFPGKLSDKEIAKKQIRLTTEKGDIVFELFAETAPLTVSNFVYLTNGGYYNGLTFHRREEGFVIQGGDPSGNGTGGPGYKFQDELADKYTYTRGIVAMANAGPATNGSQFFIMLADAPLPKAYSIFGRVTVGMDVVDKIKIGDKMVKVTVEDKK</sequence>
<keyword evidence="2 3" id="KW-0413">Isomerase</keyword>
<evidence type="ECO:0000313" key="5">
    <source>
        <dbReference type="EMBL" id="OGL87125.1"/>
    </source>
</evidence>
<dbReference type="AlphaFoldDB" id="A0A1F7V9M6"/>
<name>A0A1F7V9M6_9BACT</name>
<evidence type="ECO:0000259" key="4">
    <source>
        <dbReference type="PROSITE" id="PS50072"/>
    </source>
</evidence>
<dbReference type="GO" id="GO:0003755">
    <property type="term" value="F:peptidyl-prolyl cis-trans isomerase activity"/>
    <property type="evidence" value="ECO:0007669"/>
    <property type="project" value="UniProtKB-UniRule"/>
</dbReference>
<dbReference type="Gene3D" id="2.40.100.10">
    <property type="entry name" value="Cyclophilin-like"/>
    <property type="match status" value="1"/>
</dbReference>
<evidence type="ECO:0000313" key="6">
    <source>
        <dbReference type="Proteomes" id="UP000176593"/>
    </source>
</evidence>
<dbReference type="PRINTS" id="PR00153">
    <property type="entry name" value="CSAPPISMRASE"/>
</dbReference>
<feature type="domain" description="PPIase cyclophilin-type" evidence="4">
    <location>
        <begin position="26"/>
        <end position="143"/>
    </location>
</feature>
<dbReference type="PANTHER" id="PTHR45625">
    <property type="entry name" value="PEPTIDYL-PROLYL CIS-TRANS ISOMERASE-RELATED"/>
    <property type="match status" value="1"/>
</dbReference>
<dbReference type="EMBL" id="MGEQ01000003">
    <property type="protein sequence ID" value="OGL87125.1"/>
    <property type="molecule type" value="Genomic_DNA"/>
</dbReference>